<dbReference type="eggNOG" id="COG1136">
    <property type="taxonomic scope" value="Bacteria"/>
</dbReference>
<name>A0A239W9T2_9ACTN</name>
<evidence type="ECO:0000256" key="1">
    <source>
        <dbReference type="ARBA" id="ARBA00022448"/>
    </source>
</evidence>
<dbReference type="GO" id="GO:0016887">
    <property type="term" value="F:ATP hydrolysis activity"/>
    <property type="evidence" value="ECO:0007669"/>
    <property type="project" value="InterPro"/>
</dbReference>
<evidence type="ECO:0000256" key="4">
    <source>
        <dbReference type="SAM" id="MobiDB-lite"/>
    </source>
</evidence>
<dbReference type="KEGG" id="cgrn:4412665_00600"/>
<feature type="compositionally biased region" description="Acidic residues" evidence="4">
    <location>
        <begin position="291"/>
        <end position="305"/>
    </location>
</feature>
<dbReference type="FunFam" id="3.40.50.300:FF:000032">
    <property type="entry name" value="Export ABC transporter ATP-binding protein"/>
    <property type="match status" value="1"/>
</dbReference>
<dbReference type="PANTHER" id="PTHR24220:SF659">
    <property type="entry name" value="TRANSPORTER, PUTATIVE-RELATED"/>
    <property type="match status" value="1"/>
</dbReference>
<organism evidence="6 7">
    <name type="scientific">Cutibacterium granulosum</name>
    <dbReference type="NCBI Taxonomy" id="33011"/>
    <lineage>
        <taxon>Bacteria</taxon>
        <taxon>Bacillati</taxon>
        <taxon>Actinomycetota</taxon>
        <taxon>Actinomycetes</taxon>
        <taxon>Propionibacteriales</taxon>
        <taxon>Propionibacteriaceae</taxon>
        <taxon>Cutibacterium</taxon>
    </lineage>
</organism>
<dbReference type="GO" id="GO:0005886">
    <property type="term" value="C:plasma membrane"/>
    <property type="evidence" value="ECO:0007669"/>
    <property type="project" value="TreeGrafter"/>
</dbReference>
<accession>A0A239W9T2</accession>
<dbReference type="InterPro" id="IPR003593">
    <property type="entry name" value="AAA+_ATPase"/>
</dbReference>
<dbReference type="InterPro" id="IPR015854">
    <property type="entry name" value="ABC_transpr_LolD-like"/>
</dbReference>
<evidence type="ECO:0000313" key="6">
    <source>
        <dbReference type="EMBL" id="SNV31375.1"/>
    </source>
</evidence>
<dbReference type="CDD" id="cd03255">
    <property type="entry name" value="ABC_MJ0796_LolCDE_FtsE"/>
    <property type="match status" value="1"/>
</dbReference>
<keyword evidence="6" id="KW-0378">Hydrolase</keyword>
<sequence>MGASRDTTSTPSAARQPVIALDHVTRSFGHGQGEVTALHDVNLSVDTGEFVSIMGSSGSGKSTLLAIAGGLERPTGGQVRISGQSLDGLSRDDLARIRRRQLGFVFQELNLVPTLTAMENVCLPLELDGVPGSRARETAMSVLEQFSMAQLADRFVDDMSGGERQRIAIARAVVGDRRMLLADEPTGALDSTSGDEVMSLIRDLADSGVAVLLVTHEARHAGWADRVVFLRDGVLVDETAAYSDPMDLLLQDDVADIVDAAEPADDVTGVASDDDQTGPEIPDAMPPDPFGDLDDPFDPDDGPWT</sequence>
<evidence type="ECO:0000313" key="7">
    <source>
        <dbReference type="Proteomes" id="UP000215332"/>
    </source>
</evidence>
<dbReference type="InterPro" id="IPR017871">
    <property type="entry name" value="ABC_transporter-like_CS"/>
</dbReference>
<protein>
    <submittedName>
        <fullName evidence="6">Macrolide export ATP-binding/permease protein MacB</fullName>
        <ecNumber evidence="6">3.6.3.-</ecNumber>
    </submittedName>
</protein>
<dbReference type="InterPro" id="IPR027417">
    <property type="entry name" value="P-loop_NTPase"/>
</dbReference>
<evidence type="ECO:0000256" key="3">
    <source>
        <dbReference type="ARBA" id="ARBA00022840"/>
    </source>
</evidence>
<gene>
    <name evidence="6" type="primary">macB_3</name>
    <name evidence="6" type="ORF">SAMEA4412665_00600</name>
</gene>
<dbReference type="PROSITE" id="PS00211">
    <property type="entry name" value="ABC_TRANSPORTER_1"/>
    <property type="match status" value="1"/>
</dbReference>
<dbReference type="GO" id="GO:0005524">
    <property type="term" value="F:ATP binding"/>
    <property type="evidence" value="ECO:0007669"/>
    <property type="project" value="UniProtKB-KW"/>
</dbReference>
<keyword evidence="1" id="KW-0813">Transport</keyword>
<dbReference type="SMART" id="SM00382">
    <property type="entry name" value="AAA"/>
    <property type="match status" value="1"/>
</dbReference>
<keyword evidence="2" id="KW-0547">Nucleotide-binding</keyword>
<evidence type="ECO:0000256" key="2">
    <source>
        <dbReference type="ARBA" id="ARBA00022741"/>
    </source>
</evidence>
<evidence type="ECO:0000259" key="5">
    <source>
        <dbReference type="PROSITE" id="PS50893"/>
    </source>
</evidence>
<dbReference type="Gene3D" id="3.40.50.300">
    <property type="entry name" value="P-loop containing nucleotide triphosphate hydrolases"/>
    <property type="match status" value="1"/>
</dbReference>
<dbReference type="PANTHER" id="PTHR24220">
    <property type="entry name" value="IMPORT ATP-BINDING PROTEIN"/>
    <property type="match status" value="1"/>
</dbReference>
<dbReference type="SUPFAM" id="SSF52540">
    <property type="entry name" value="P-loop containing nucleoside triphosphate hydrolases"/>
    <property type="match status" value="1"/>
</dbReference>
<dbReference type="EC" id="3.6.3.-" evidence="6"/>
<dbReference type="InterPro" id="IPR017911">
    <property type="entry name" value="MacB-like_ATP-bd"/>
</dbReference>
<dbReference type="Proteomes" id="UP000215332">
    <property type="component" value="Chromosome 1"/>
</dbReference>
<dbReference type="AlphaFoldDB" id="A0A239W9T2"/>
<dbReference type="InterPro" id="IPR003439">
    <property type="entry name" value="ABC_transporter-like_ATP-bd"/>
</dbReference>
<dbReference type="EMBL" id="LT906441">
    <property type="protein sequence ID" value="SNV31375.1"/>
    <property type="molecule type" value="Genomic_DNA"/>
</dbReference>
<feature type="domain" description="ABC transporter" evidence="5">
    <location>
        <begin position="19"/>
        <end position="257"/>
    </location>
</feature>
<keyword evidence="3 6" id="KW-0067">ATP-binding</keyword>
<reference evidence="6 7" key="1">
    <citation type="submission" date="2017-06" db="EMBL/GenBank/DDBJ databases">
        <authorList>
            <consortium name="Pathogen Informatics"/>
        </authorList>
    </citation>
    <scope>NUCLEOTIDE SEQUENCE [LARGE SCALE GENOMIC DNA]</scope>
    <source>
        <strain evidence="6 7">NCTC11865</strain>
    </source>
</reference>
<dbReference type="Pfam" id="PF00005">
    <property type="entry name" value="ABC_tran"/>
    <property type="match status" value="1"/>
</dbReference>
<dbReference type="PROSITE" id="PS50893">
    <property type="entry name" value="ABC_TRANSPORTER_2"/>
    <property type="match status" value="1"/>
</dbReference>
<feature type="region of interest" description="Disordered" evidence="4">
    <location>
        <begin position="262"/>
        <end position="305"/>
    </location>
</feature>
<dbReference type="GO" id="GO:0022857">
    <property type="term" value="F:transmembrane transporter activity"/>
    <property type="evidence" value="ECO:0007669"/>
    <property type="project" value="TreeGrafter"/>
</dbReference>
<proteinExistence type="predicted"/>
<dbReference type="GO" id="GO:0098796">
    <property type="term" value="C:membrane protein complex"/>
    <property type="evidence" value="ECO:0007669"/>
    <property type="project" value="UniProtKB-ARBA"/>
</dbReference>